<comment type="caution">
    <text evidence="2">The sequence shown here is derived from an EMBL/GenBank/DDBJ whole genome shotgun (WGS) entry which is preliminary data.</text>
</comment>
<name>A0A8I3A783_9AGAM</name>
<sequence>MSAEIPSTPATPHDPSFTEERHSPVVENPNATKTTSGKQTMTKKGKAKAIDSCEEEDEPVLSSKPHTTYVPPVDEGEGPISKENLPPDELSSPRRDPLPKHTSTPCQGRDSSVKPKSTPMSELIRRVNSQPSSPFLNASRTYSPFLKSSRTMLSRIAPLHPNRRTPPPPLPRPPPPKKSKKQLEMEERIEEELADTIDGWSCLTDEERKALRKARVDAELGYEE</sequence>
<feature type="compositionally biased region" description="Polar residues" evidence="1">
    <location>
        <begin position="127"/>
        <end position="152"/>
    </location>
</feature>
<evidence type="ECO:0000313" key="3">
    <source>
        <dbReference type="Proteomes" id="UP000683000"/>
    </source>
</evidence>
<dbReference type="Proteomes" id="UP000683000">
    <property type="component" value="Unassembled WGS sequence"/>
</dbReference>
<accession>A0A8I3A783</accession>
<dbReference type="AlphaFoldDB" id="A0A8I3A783"/>
<feature type="region of interest" description="Disordered" evidence="1">
    <location>
        <begin position="1"/>
        <end position="186"/>
    </location>
</feature>
<dbReference type="OrthoDB" id="3271227at2759"/>
<evidence type="ECO:0000256" key="1">
    <source>
        <dbReference type="SAM" id="MobiDB-lite"/>
    </source>
</evidence>
<organism evidence="2 3">
    <name type="scientific">Boletus reticuloceps</name>
    <dbReference type="NCBI Taxonomy" id="495285"/>
    <lineage>
        <taxon>Eukaryota</taxon>
        <taxon>Fungi</taxon>
        <taxon>Dikarya</taxon>
        <taxon>Basidiomycota</taxon>
        <taxon>Agaricomycotina</taxon>
        <taxon>Agaricomycetes</taxon>
        <taxon>Agaricomycetidae</taxon>
        <taxon>Boletales</taxon>
        <taxon>Boletineae</taxon>
        <taxon>Boletaceae</taxon>
        <taxon>Boletoideae</taxon>
        <taxon>Boletus</taxon>
    </lineage>
</organism>
<evidence type="ECO:0000313" key="2">
    <source>
        <dbReference type="EMBL" id="KAG6374363.1"/>
    </source>
</evidence>
<dbReference type="EMBL" id="JAGFBS010000018">
    <property type="protein sequence ID" value="KAG6374363.1"/>
    <property type="molecule type" value="Genomic_DNA"/>
</dbReference>
<protein>
    <submittedName>
        <fullName evidence="2">Uncharacterized protein</fullName>
    </submittedName>
</protein>
<keyword evidence="3" id="KW-1185">Reference proteome</keyword>
<gene>
    <name evidence="2" type="ORF">JVT61DRAFT_4397</name>
</gene>
<feature type="compositionally biased region" description="Polar residues" evidence="1">
    <location>
        <begin position="101"/>
        <end position="120"/>
    </location>
</feature>
<feature type="compositionally biased region" description="Pro residues" evidence="1">
    <location>
        <begin position="164"/>
        <end position="174"/>
    </location>
</feature>
<proteinExistence type="predicted"/>
<reference evidence="2" key="1">
    <citation type="submission" date="2021-03" db="EMBL/GenBank/DDBJ databases">
        <title>Evolutionary innovations through gain and loss of genes in the ectomycorrhizal Boletales.</title>
        <authorList>
            <person name="Wu G."/>
            <person name="Miyauchi S."/>
            <person name="Morin E."/>
            <person name="Yang Z.-L."/>
            <person name="Xu J."/>
            <person name="Martin F.M."/>
        </authorList>
    </citation>
    <scope>NUCLEOTIDE SEQUENCE</scope>
    <source>
        <strain evidence="2">BR01</strain>
    </source>
</reference>
<feature type="compositionally biased region" description="Polar residues" evidence="1">
    <location>
        <begin position="29"/>
        <end position="40"/>
    </location>
</feature>